<evidence type="ECO:0000313" key="3">
    <source>
        <dbReference type="EMBL" id="PTN06774.1"/>
    </source>
</evidence>
<feature type="transmembrane region" description="Helical" evidence="1">
    <location>
        <begin position="15"/>
        <end position="34"/>
    </location>
</feature>
<sequence length="98" mass="11699">MLNKLKERWQIDSNFQLAIIFFVFSISGSSTLVVRKFIFEFIHVNPDWPFLVKALIYLLTIVPLYQASLLVIGSLLGQFHFFWRFEKKMLRRFGLKLK</sequence>
<keyword evidence="1" id="KW-1133">Transmembrane helix</keyword>
<dbReference type="InterPro" id="IPR046714">
    <property type="entry name" value="DUF6787"/>
</dbReference>
<protein>
    <recommendedName>
        <fullName evidence="2">DUF6787 domain-containing protein</fullName>
    </recommendedName>
</protein>
<feature type="transmembrane region" description="Helical" evidence="1">
    <location>
        <begin position="54"/>
        <end position="83"/>
    </location>
</feature>
<keyword evidence="4" id="KW-1185">Reference proteome</keyword>
<proteinExistence type="predicted"/>
<gene>
    <name evidence="3" type="ORF">C8N47_12127</name>
</gene>
<dbReference type="AlphaFoldDB" id="A0A2T5BY86"/>
<dbReference type="Pfam" id="PF20584">
    <property type="entry name" value="DUF6787"/>
    <property type="match status" value="1"/>
</dbReference>
<keyword evidence="1" id="KW-0812">Transmembrane</keyword>
<keyword evidence="1" id="KW-0472">Membrane</keyword>
<evidence type="ECO:0000259" key="2">
    <source>
        <dbReference type="Pfam" id="PF20584"/>
    </source>
</evidence>
<accession>A0A2T5BY86</accession>
<comment type="caution">
    <text evidence="3">The sequence shown here is derived from an EMBL/GenBank/DDBJ whole genome shotgun (WGS) entry which is preliminary data.</text>
</comment>
<evidence type="ECO:0000256" key="1">
    <source>
        <dbReference type="SAM" id="Phobius"/>
    </source>
</evidence>
<feature type="domain" description="DUF6787" evidence="2">
    <location>
        <begin position="19"/>
        <end position="95"/>
    </location>
</feature>
<dbReference type="EMBL" id="QAAD01000021">
    <property type="protein sequence ID" value="PTN06774.1"/>
    <property type="molecule type" value="Genomic_DNA"/>
</dbReference>
<name>A0A2T5BY86_9BACT</name>
<evidence type="ECO:0000313" key="4">
    <source>
        <dbReference type="Proteomes" id="UP000243525"/>
    </source>
</evidence>
<organism evidence="3 4">
    <name type="scientific">Mangrovibacterium marinum</name>
    <dbReference type="NCBI Taxonomy" id="1639118"/>
    <lineage>
        <taxon>Bacteria</taxon>
        <taxon>Pseudomonadati</taxon>
        <taxon>Bacteroidota</taxon>
        <taxon>Bacteroidia</taxon>
        <taxon>Marinilabiliales</taxon>
        <taxon>Prolixibacteraceae</taxon>
        <taxon>Mangrovibacterium</taxon>
    </lineage>
</organism>
<dbReference type="Proteomes" id="UP000243525">
    <property type="component" value="Unassembled WGS sequence"/>
</dbReference>
<dbReference type="RefSeq" id="WP_211316172.1">
    <property type="nucleotide sequence ID" value="NZ_OY782574.1"/>
</dbReference>
<reference evidence="3 4" key="1">
    <citation type="submission" date="2018-04" db="EMBL/GenBank/DDBJ databases">
        <title>Genomic Encyclopedia of Archaeal and Bacterial Type Strains, Phase II (KMG-II): from individual species to whole genera.</title>
        <authorList>
            <person name="Goeker M."/>
        </authorList>
    </citation>
    <scope>NUCLEOTIDE SEQUENCE [LARGE SCALE GENOMIC DNA]</scope>
    <source>
        <strain evidence="3 4">DSM 28823</strain>
    </source>
</reference>